<keyword evidence="7" id="KW-1185">Reference proteome</keyword>
<geneLocation type="plasmid" evidence="4 7">
    <name>unnamed</name>
</geneLocation>
<evidence type="ECO:0000313" key="6">
    <source>
        <dbReference type="Proteomes" id="UP000183417"/>
    </source>
</evidence>
<proteinExistence type="predicted"/>
<dbReference type="GeneID" id="94689052"/>
<reference evidence="4 7" key="2">
    <citation type="submission" date="2020-12" db="EMBL/GenBank/DDBJ databases">
        <title>FDA dAtabase for Regulatory Grade micrObial Sequences (FDA-ARGOS): Supporting development and validation of Infectious Disease Dx tests.</title>
        <authorList>
            <person name="Sproer C."/>
            <person name="Gronow S."/>
            <person name="Severitt S."/>
            <person name="Schroder I."/>
            <person name="Tallon L."/>
            <person name="Sadzewicz L."/>
            <person name="Zhao X."/>
            <person name="Boylan J."/>
            <person name="Ott S."/>
            <person name="Bowen H."/>
            <person name="Vavikolanu K."/>
            <person name="Mehta A."/>
            <person name="Aluvathingal J."/>
            <person name="Nadendla S."/>
            <person name="Lowell S."/>
            <person name="Myers T."/>
            <person name="Yan Y."/>
            <person name="Sichtig H."/>
        </authorList>
    </citation>
    <scope>NUCLEOTIDE SEQUENCE [LARGE SCALE GENOMIC DNA]</scope>
    <source>
        <strain evidence="4 7">FDAARGOS_890</strain>
        <plasmid evidence="4 7">unnamed</plasmid>
    </source>
</reference>
<keyword evidence="3" id="KW-0472">Membrane</keyword>
<dbReference type="AlphaFoldDB" id="A0A1H3N9M9"/>
<dbReference type="Proteomes" id="UP000183417">
    <property type="component" value="Unassembled WGS sequence"/>
</dbReference>
<evidence type="ECO:0000313" key="4">
    <source>
        <dbReference type="EMBL" id="QPS84860.1"/>
    </source>
</evidence>
<dbReference type="EMBL" id="FNPE01000008">
    <property type="protein sequence ID" value="SDY85558.1"/>
    <property type="molecule type" value="Genomic_DNA"/>
</dbReference>
<feature type="transmembrane region" description="Helical" evidence="3">
    <location>
        <begin position="6"/>
        <end position="32"/>
    </location>
</feature>
<keyword evidence="4" id="KW-0614">Plasmid</keyword>
<feature type="region of interest" description="Disordered" evidence="2">
    <location>
        <begin position="155"/>
        <end position="217"/>
    </location>
</feature>
<dbReference type="EMBL" id="CP065749">
    <property type="protein sequence ID" value="QPS84860.1"/>
    <property type="molecule type" value="Genomic_DNA"/>
</dbReference>
<evidence type="ECO:0000313" key="7">
    <source>
        <dbReference type="Proteomes" id="UP000595064"/>
    </source>
</evidence>
<reference evidence="5 6" key="1">
    <citation type="submission" date="2016-10" db="EMBL/GenBank/DDBJ databases">
        <authorList>
            <person name="de Groot N.N."/>
        </authorList>
    </citation>
    <scope>NUCLEOTIDE SEQUENCE [LARGE SCALE GENOMIC DNA]</scope>
    <source>
        <strain evidence="5 6">LMG 24775</strain>
    </source>
</reference>
<dbReference type="Proteomes" id="UP000595064">
    <property type="component" value="Plasmid unnamed"/>
</dbReference>
<dbReference type="RefSeq" id="WP_074921997.1">
    <property type="nucleotide sequence ID" value="NZ_CP065749.1"/>
</dbReference>
<protein>
    <submittedName>
        <fullName evidence="5">Uncharacterized protein</fullName>
    </submittedName>
</protein>
<dbReference type="KEGG" id="dla:I6G47_32420"/>
<organism evidence="5 6">
    <name type="scientific">Delftia lacustris</name>
    <dbReference type="NCBI Taxonomy" id="558537"/>
    <lineage>
        <taxon>Bacteria</taxon>
        <taxon>Pseudomonadati</taxon>
        <taxon>Pseudomonadota</taxon>
        <taxon>Betaproteobacteria</taxon>
        <taxon>Burkholderiales</taxon>
        <taxon>Comamonadaceae</taxon>
        <taxon>Delftia</taxon>
    </lineage>
</organism>
<evidence type="ECO:0000256" key="2">
    <source>
        <dbReference type="SAM" id="MobiDB-lite"/>
    </source>
</evidence>
<accession>A0A1H3N9M9</accession>
<name>A0A1H3N9M9_9BURK</name>
<keyword evidence="3" id="KW-0812">Transmembrane</keyword>
<feature type="coiled-coil region" evidence="1">
    <location>
        <begin position="35"/>
        <end position="68"/>
    </location>
</feature>
<keyword evidence="1" id="KW-0175">Coiled coil</keyword>
<keyword evidence="3" id="KW-1133">Transmembrane helix</keyword>
<evidence type="ECO:0000313" key="5">
    <source>
        <dbReference type="EMBL" id="SDY85558.1"/>
    </source>
</evidence>
<evidence type="ECO:0000256" key="1">
    <source>
        <dbReference type="SAM" id="Coils"/>
    </source>
</evidence>
<gene>
    <name evidence="4" type="ORF">I6G47_32420</name>
    <name evidence="5" type="ORF">SAMN05421547_108236</name>
</gene>
<evidence type="ECO:0000256" key="3">
    <source>
        <dbReference type="SAM" id="Phobius"/>
    </source>
</evidence>
<sequence length="217" mass="22544">MSTQEILFTIALLGSALYLFDRIAGVFAGLYAKKKAKLEVEKEALLKAEAVAKEKARLEQAKEAQNAVLQLVEIVNSMKKGLAGFSDVLPVPAPSAPSGAVAAGLQEVPVPASSASAKTDAEMSLEGQISFLASTVMAQAEQMDSIQATLRQLTEAGGAPKRRSARKGADGSGIVTPASPAAASAGNRSAREVPSLDGLENQPPLQGERQGEFDIVK</sequence>